<keyword evidence="1 5" id="KW-0853">WD repeat</keyword>
<dbReference type="InterPro" id="IPR001487">
    <property type="entry name" value="Bromodomain"/>
</dbReference>
<dbReference type="InterPro" id="IPR036427">
    <property type="entry name" value="Bromodomain-like_sf"/>
</dbReference>
<dbReference type="Gene3D" id="2.130.10.10">
    <property type="entry name" value="YVTN repeat-like/Quinoprotein amine dehydrogenase"/>
    <property type="match status" value="2"/>
</dbReference>
<evidence type="ECO:0000259" key="7">
    <source>
        <dbReference type="PROSITE" id="PS50014"/>
    </source>
</evidence>
<evidence type="ECO:0000313" key="9">
    <source>
        <dbReference type="Proteomes" id="UP001140172"/>
    </source>
</evidence>
<feature type="compositionally biased region" description="Low complexity" evidence="6">
    <location>
        <begin position="1261"/>
        <end position="1276"/>
    </location>
</feature>
<dbReference type="Proteomes" id="UP001140172">
    <property type="component" value="Unassembled WGS sequence"/>
</dbReference>
<dbReference type="InterPro" id="IPR001680">
    <property type="entry name" value="WD40_rpt"/>
</dbReference>
<feature type="compositionally biased region" description="Acidic residues" evidence="6">
    <location>
        <begin position="1731"/>
        <end position="1757"/>
    </location>
</feature>
<evidence type="ECO:0000256" key="4">
    <source>
        <dbReference type="PROSITE-ProRule" id="PRU00035"/>
    </source>
</evidence>
<feature type="repeat" description="WD" evidence="5">
    <location>
        <begin position="167"/>
        <end position="208"/>
    </location>
</feature>
<dbReference type="Pfam" id="PF25313">
    <property type="entry name" value="BRWD_AD"/>
    <property type="match status" value="1"/>
</dbReference>
<dbReference type="InterPro" id="IPR057451">
    <property type="entry name" value="BRWD/PHIP_AD"/>
</dbReference>
<feature type="region of interest" description="Disordered" evidence="6">
    <location>
        <begin position="826"/>
        <end position="998"/>
    </location>
</feature>
<dbReference type="GO" id="GO:0006357">
    <property type="term" value="P:regulation of transcription by RNA polymerase II"/>
    <property type="evidence" value="ECO:0007669"/>
    <property type="project" value="TreeGrafter"/>
</dbReference>
<feature type="compositionally biased region" description="Low complexity" evidence="6">
    <location>
        <begin position="1155"/>
        <end position="1172"/>
    </location>
</feature>
<sequence length="1757" mass="192237">MMPLDGTHSDAAAVLPTRTEQGKQTRILNFLIARYLAQSSLRDVAQPLQQALEHNAALLLPRRVDWQGGEHVRSYTELVRETPHIPANELLRIMSSAMSSDKSAVVTAGGTVLGRSQHSSINRARNVSSLVEQLKYRSDGLPRTIGSRCLNRMPLSVIASYKKLVRCHGHKFPTYCVLFDRTGRRMITGSDDFLIKLWCTRTGYLLKTFKGHRSMVSDIAINTENTLLASASTDGSVRVWNLKTGEPRAVVIPERDKGTSAVRFSPSPVPEIRYLAVTCEKGLCCYLYRWNRDNLTLDTTPIVLECDKKNGSITSFAFNHTGSRLAIATAGGHIDIYSTICGKARASSGTAESTAGAALPGGGWGKPERIASIEAHEESITTLAFSGDGEMFVTGSLDGTAKVWRCTGADRKWISVTVDVREPVPALEDSPPLVVEGQDEETSRDTGAPAAPTAAETTVASLAADVQAAALAASESANLASETIAEIGTLMDSLETDAPRSTQAATSGMALVTSESPIAVDIIMDEPVVTPAPLPFHQTLAPAPAQAAAPDSEAVPARAAAPDIETVAPVASAGPVSSTQPQAAPAIQDLSIRVETNQVAWMCDSTRIIASNNVGTIFAIDPRSGKVLWRKRPHSIAEVYVLISHPSDPRIAVSGGYDGRAIVWNVVNGDILHEFKVGEMLFDGSFSEDGLNFALTSDTGAAILYGVGPTWAFDDANNMHEQMFANDYTATIMDENHFVADEQTQIPSYLVPQSAIMDFDGRVYRRQRGTRFGVGIGMGLDSFKFDEEDTGRRAMLAIELDHAYLDYRAAMTPFKDVQSYRGWQARKQEVTRRETVEEVPDLEPPLLLPPNDDSDDEEYNGGEDDDEDELEDMDEDDEDGLRGAEVDATHSSSGRRTRGAGDSSYVAPMVSPRERRSALEVLRNRHNAASSQPQRSTPRRSARRVVDGDDDDDDDDDDVEVIDVVSDRGAGDSGTRIGTRMSLRNSGRANGMRARTYSEEETAFDVIAVDEAEIGQTTINRQHGRGRRGHRSGSNADSSSSDGEFRPGARAPAATSTGPRSIRRTGSAASANSVGADRPVRRRGRPRLSERRAEPAVSTHQTRNRRIASDSETSAEERPIANSSSRFGSTRSRANAGSDANVNIMSSSDSDEFVPSPSTTRTRPSNRNNTRTQLDTEVSVVLDDLPARRGRNLHSATNGHVEHLEESDQEDHALTSAVPGRAERNGSHMRVPRSADNSYEYSDGTSDSDDARGPSTRHSQRQPQMQRSSSGKQGSTNGVGRGTRTGGSSAMPQTNNLYRPTDWILATAPSTVPYRPQIGDFIVYFKEGHKDFWASPSRCTKLSGKLLPYVTTPSLEVAAYGKVVGLRYAVGPPTYCTVKIQLLRHQSIDELDLEPPGDHELSRRCIHVQYHDCDGVPDFLILYSRYRASLRRSLRSGDSVEVLFDEDQAHKAVITGFRGIKPTSRQTNVTQLIARNPWKSITVEWAHIDVESSGADSESKTEQVSPWELVHDDGKVEIEIPPAIKDSLLVVVDGLRLAHEFDWFVRNVDYEVEYPDYLLNVAYPMCLDTIYDRLENNFYRHISAVTFDILLIQENADMFNDAGTPVPIAAQKMVTRYQQMLGTITGASAKPESDSEADGDEAVQAASQTATKRGSSGRRARENRRGSVNTRSGKSPATAMAAMTIKSESPDSPRTRSGKRKVQTSERTTGRVLRRRLSNSGSEYERRHSEDDDDAQYSEEEEEDSDLYNEYDDNDSE</sequence>
<comment type="caution">
    <text evidence="8">The sequence shown here is derived from an EMBL/GenBank/DDBJ whole genome shotgun (WGS) entry which is preliminary data.</text>
</comment>
<dbReference type="OrthoDB" id="538223at2759"/>
<feature type="compositionally biased region" description="Basic and acidic residues" evidence="6">
    <location>
        <begin position="1200"/>
        <end position="1213"/>
    </location>
</feature>
<evidence type="ECO:0000256" key="5">
    <source>
        <dbReference type="PROSITE-ProRule" id="PRU00221"/>
    </source>
</evidence>
<dbReference type="PROSITE" id="PS50082">
    <property type="entry name" value="WD_REPEATS_2"/>
    <property type="match status" value="3"/>
</dbReference>
<feature type="repeat" description="WD" evidence="5">
    <location>
        <begin position="373"/>
        <end position="404"/>
    </location>
</feature>
<dbReference type="InterPro" id="IPR015943">
    <property type="entry name" value="WD40/YVTN_repeat-like_dom_sf"/>
</dbReference>
<dbReference type="Pfam" id="PF00400">
    <property type="entry name" value="WD40"/>
    <property type="match status" value="3"/>
</dbReference>
<evidence type="ECO:0000256" key="6">
    <source>
        <dbReference type="SAM" id="MobiDB-lite"/>
    </source>
</evidence>
<dbReference type="GO" id="GO:0005634">
    <property type="term" value="C:nucleus"/>
    <property type="evidence" value="ECO:0007669"/>
    <property type="project" value="TreeGrafter"/>
</dbReference>
<feature type="compositionally biased region" description="Basic and acidic residues" evidence="6">
    <location>
        <begin position="826"/>
        <end position="836"/>
    </location>
</feature>
<dbReference type="PANTHER" id="PTHR16266:SF17">
    <property type="entry name" value="BRWD3"/>
    <property type="match status" value="1"/>
</dbReference>
<dbReference type="SMART" id="SM00297">
    <property type="entry name" value="BROMO"/>
    <property type="match status" value="1"/>
</dbReference>
<dbReference type="PANTHER" id="PTHR16266">
    <property type="entry name" value="WD REPEAT DOMAIN 9"/>
    <property type="match status" value="1"/>
</dbReference>
<dbReference type="GO" id="GO:0006325">
    <property type="term" value="P:chromatin organization"/>
    <property type="evidence" value="ECO:0007669"/>
    <property type="project" value="UniProtKB-ARBA"/>
</dbReference>
<keyword evidence="2" id="KW-0677">Repeat</keyword>
<reference evidence="8" key="1">
    <citation type="submission" date="2022-07" db="EMBL/GenBank/DDBJ databases">
        <title>Phylogenomic reconstructions and comparative analyses of Kickxellomycotina fungi.</title>
        <authorList>
            <person name="Reynolds N.K."/>
            <person name="Stajich J.E."/>
            <person name="Barry K."/>
            <person name="Grigoriev I.V."/>
            <person name="Crous P."/>
            <person name="Smith M.E."/>
        </authorList>
    </citation>
    <scope>NUCLEOTIDE SEQUENCE</scope>
    <source>
        <strain evidence="8">BCRC 34489</strain>
    </source>
</reference>
<evidence type="ECO:0000256" key="2">
    <source>
        <dbReference type="ARBA" id="ARBA00022737"/>
    </source>
</evidence>
<feature type="compositionally biased region" description="Polar residues" evidence="6">
    <location>
        <begin position="1645"/>
        <end position="1654"/>
    </location>
</feature>
<dbReference type="SUPFAM" id="SSF47370">
    <property type="entry name" value="Bromodomain"/>
    <property type="match status" value="1"/>
</dbReference>
<gene>
    <name evidence="8" type="ORF">GGI15_001444</name>
</gene>
<evidence type="ECO:0000256" key="3">
    <source>
        <dbReference type="ARBA" id="ARBA00023117"/>
    </source>
</evidence>
<feature type="region of interest" description="Disordered" evidence="6">
    <location>
        <begin position="1627"/>
        <end position="1757"/>
    </location>
</feature>
<feature type="compositionally biased region" description="Low complexity" evidence="6">
    <location>
        <begin position="1032"/>
        <end position="1042"/>
    </location>
</feature>
<dbReference type="GO" id="GO:0007010">
    <property type="term" value="P:cytoskeleton organization"/>
    <property type="evidence" value="ECO:0007669"/>
    <property type="project" value="TreeGrafter"/>
</dbReference>
<protein>
    <recommendedName>
        <fullName evidence="7">Bromo domain-containing protein</fullName>
    </recommendedName>
</protein>
<feature type="region of interest" description="Disordered" evidence="6">
    <location>
        <begin position="1189"/>
        <end position="1295"/>
    </location>
</feature>
<dbReference type="PROSITE" id="PS00678">
    <property type="entry name" value="WD_REPEATS_1"/>
    <property type="match status" value="1"/>
</dbReference>
<dbReference type="InterPro" id="IPR057452">
    <property type="entry name" value="BRWD/PHIP_N"/>
</dbReference>
<dbReference type="Pfam" id="PF00439">
    <property type="entry name" value="Bromodomain"/>
    <property type="match status" value="1"/>
</dbReference>
<feature type="domain" description="Bromo" evidence="7">
    <location>
        <begin position="1544"/>
        <end position="1607"/>
    </location>
</feature>
<organism evidence="8 9">
    <name type="scientific">Coemansia interrupta</name>
    <dbReference type="NCBI Taxonomy" id="1126814"/>
    <lineage>
        <taxon>Eukaryota</taxon>
        <taxon>Fungi</taxon>
        <taxon>Fungi incertae sedis</taxon>
        <taxon>Zoopagomycota</taxon>
        <taxon>Kickxellomycotina</taxon>
        <taxon>Kickxellomycetes</taxon>
        <taxon>Kickxellales</taxon>
        <taxon>Kickxellaceae</taxon>
        <taxon>Coemansia</taxon>
    </lineage>
</organism>
<evidence type="ECO:0000313" key="8">
    <source>
        <dbReference type="EMBL" id="KAJ2786540.1"/>
    </source>
</evidence>
<dbReference type="InterPro" id="IPR019775">
    <property type="entry name" value="WD40_repeat_CS"/>
</dbReference>
<dbReference type="InterPro" id="IPR052060">
    <property type="entry name" value="Bromo_WD_repeat"/>
</dbReference>
<feature type="compositionally biased region" description="Polar residues" evidence="6">
    <location>
        <begin position="1121"/>
        <end position="1148"/>
    </location>
</feature>
<dbReference type="Gene3D" id="1.20.920.10">
    <property type="entry name" value="Bromodomain-like"/>
    <property type="match status" value="1"/>
</dbReference>
<dbReference type="PROSITE" id="PS50014">
    <property type="entry name" value="BROMODOMAIN_2"/>
    <property type="match status" value="1"/>
</dbReference>
<dbReference type="InterPro" id="IPR036322">
    <property type="entry name" value="WD40_repeat_dom_sf"/>
</dbReference>
<keyword evidence="9" id="KW-1185">Reference proteome</keyword>
<feature type="compositionally biased region" description="Acidic residues" evidence="6">
    <location>
        <begin position="852"/>
        <end position="879"/>
    </location>
</feature>
<proteinExistence type="predicted"/>
<feature type="region of interest" description="Disordered" evidence="6">
    <location>
        <begin position="1011"/>
        <end position="1177"/>
    </location>
</feature>
<feature type="compositionally biased region" description="Acidic residues" evidence="6">
    <location>
        <begin position="948"/>
        <end position="961"/>
    </location>
</feature>
<accession>A0A9W8HQ79</accession>
<feature type="region of interest" description="Disordered" evidence="6">
    <location>
        <begin position="427"/>
        <end position="453"/>
    </location>
</feature>
<feature type="compositionally biased region" description="Basic residues" evidence="6">
    <location>
        <begin position="1022"/>
        <end position="1031"/>
    </location>
</feature>
<evidence type="ECO:0000256" key="1">
    <source>
        <dbReference type="ARBA" id="ARBA00022574"/>
    </source>
</evidence>
<name>A0A9W8HQ79_9FUNG</name>
<keyword evidence="3 4" id="KW-0103">Bromodomain</keyword>
<dbReference type="SUPFAM" id="SSF50978">
    <property type="entry name" value="WD40 repeat-like"/>
    <property type="match status" value="1"/>
</dbReference>
<dbReference type="EMBL" id="JANBUM010000056">
    <property type="protein sequence ID" value="KAJ2786540.1"/>
    <property type="molecule type" value="Genomic_DNA"/>
</dbReference>
<feature type="compositionally biased region" description="Polar residues" evidence="6">
    <location>
        <begin position="1666"/>
        <end position="1675"/>
    </location>
</feature>
<dbReference type="Pfam" id="PF25437">
    <property type="entry name" value="BRWD1_N"/>
    <property type="match status" value="1"/>
</dbReference>
<dbReference type="SMART" id="SM00320">
    <property type="entry name" value="WD40"/>
    <property type="match status" value="5"/>
</dbReference>
<feature type="repeat" description="WD" evidence="5">
    <location>
        <begin position="209"/>
        <end position="250"/>
    </location>
</feature>
<dbReference type="PROSITE" id="PS50294">
    <property type="entry name" value="WD_REPEATS_REGION"/>
    <property type="match status" value="2"/>
</dbReference>
<feature type="compositionally biased region" description="Polar residues" evidence="6">
    <location>
        <begin position="1235"/>
        <end position="1245"/>
    </location>
</feature>
<dbReference type="GO" id="GO:0008360">
    <property type="term" value="P:regulation of cell shape"/>
    <property type="evidence" value="ECO:0007669"/>
    <property type="project" value="TreeGrafter"/>
</dbReference>